<dbReference type="InParanoid" id="B7G1I3"/>
<evidence type="ECO:0000256" key="1">
    <source>
        <dbReference type="SAM" id="MobiDB-lite"/>
    </source>
</evidence>
<feature type="compositionally biased region" description="Polar residues" evidence="1">
    <location>
        <begin position="583"/>
        <end position="595"/>
    </location>
</feature>
<dbReference type="AlphaFoldDB" id="B7G1I3"/>
<proteinExistence type="predicted"/>
<feature type="region of interest" description="Disordered" evidence="1">
    <location>
        <begin position="580"/>
        <end position="628"/>
    </location>
</feature>
<feature type="compositionally biased region" description="Basic and acidic residues" evidence="1">
    <location>
        <begin position="600"/>
        <end position="611"/>
    </location>
</feature>
<dbReference type="OrthoDB" id="56303at2759"/>
<dbReference type="EMBL" id="CM000613">
    <property type="protein sequence ID" value="EEC47517.1"/>
    <property type="molecule type" value="Genomic_DNA"/>
</dbReference>
<protein>
    <submittedName>
        <fullName evidence="2">Uncharacterized protein</fullName>
    </submittedName>
</protein>
<evidence type="ECO:0000313" key="3">
    <source>
        <dbReference type="Proteomes" id="UP000000759"/>
    </source>
</evidence>
<organism evidence="2 3">
    <name type="scientific">Phaeodactylum tricornutum (strain CCAP 1055/1)</name>
    <dbReference type="NCBI Taxonomy" id="556484"/>
    <lineage>
        <taxon>Eukaryota</taxon>
        <taxon>Sar</taxon>
        <taxon>Stramenopiles</taxon>
        <taxon>Ochrophyta</taxon>
        <taxon>Bacillariophyta</taxon>
        <taxon>Bacillariophyceae</taxon>
        <taxon>Bacillariophycidae</taxon>
        <taxon>Naviculales</taxon>
        <taxon>Phaeodactylaceae</taxon>
        <taxon>Phaeodactylum</taxon>
    </lineage>
</organism>
<name>B7G1I3_PHATC</name>
<feature type="compositionally biased region" description="Polar residues" evidence="1">
    <location>
        <begin position="95"/>
        <end position="141"/>
    </location>
</feature>
<dbReference type="GeneID" id="7201600"/>
<dbReference type="PaxDb" id="2850-Phatr46523"/>
<evidence type="ECO:0000313" key="2">
    <source>
        <dbReference type="EMBL" id="EEC47517.1"/>
    </source>
</evidence>
<accession>B7G1I3</accession>
<keyword evidence="3" id="KW-1185">Reference proteome</keyword>
<dbReference type="RefSeq" id="XP_002180865.1">
    <property type="nucleotide sequence ID" value="XM_002180829.1"/>
</dbReference>
<reference evidence="2 3" key="1">
    <citation type="journal article" date="2008" name="Nature">
        <title>The Phaeodactylum genome reveals the evolutionary history of diatom genomes.</title>
        <authorList>
            <person name="Bowler C."/>
            <person name="Allen A.E."/>
            <person name="Badger J.H."/>
            <person name="Grimwood J."/>
            <person name="Jabbari K."/>
            <person name="Kuo A."/>
            <person name="Maheswari U."/>
            <person name="Martens C."/>
            <person name="Maumus F."/>
            <person name="Otillar R.P."/>
            <person name="Rayko E."/>
            <person name="Salamov A."/>
            <person name="Vandepoele K."/>
            <person name="Beszteri B."/>
            <person name="Gruber A."/>
            <person name="Heijde M."/>
            <person name="Katinka M."/>
            <person name="Mock T."/>
            <person name="Valentin K."/>
            <person name="Verret F."/>
            <person name="Berges J.A."/>
            <person name="Brownlee C."/>
            <person name="Cadoret J.P."/>
            <person name="Chiovitti A."/>
            <person name="Choi C.J."/>
            <person name="Coesel S."/>
            <person name="De Martino A."/>
            <person name="Detter J.C."/>
            <person name="Durkin C."/>
            <person name="Falciatore A."/>
            <person name="Fournet J."/>
            <person name="Haruta M."/>
            <person name="Huysman M.J."/>
            <person name="Jenkins B.D."/>
            <person name="Jiroutova K."/>
            <person name="Jorgensen R.E."/>
            <person name="Joubert Y."/>
            <person name="Kaplan A."/>
            <person name="Kroger N."/>
            <person name="Kroth P.G."/>
            <person name="La Roche J."/>
            <person name="Lindquist E."/>
            <person name="Lommer M."/>
            <person name="Martin-Jezequel V."/>
            <person name="Lopez P.J."/>
            <person name="Lucas S."/>
            <person name="Mangogna M."/>
            <person name="McGinnis K."/>
            <person name="Medlin L.K."/>
            <person name="Montsant A."/>
            <person name="Oudot-Le Secq M.P."/>
            <person name="Napoli C."/>
            <person name="Obornik M."/>
            <person name="Parker M.S."/>
            <person name="Petit J.L."/>
            <person name="Porcel B.M."/>
            <person name="Poulsen N."/>
            <person name="Robison M."/>
            <person name="Rychlewski L."/>
            <person name="Rynearson T.A."/>
            <person name="Schmutz J."/>
            <person name="Shapiro H."/>
            <person name="Siaut M."/>
            <person name="Stanley M."/>
            <person name="Sussman M.R."/>
            <person name="Taylor A.R."/>
            <person name="Vardi A."/>
            <person name="von Dassow P."/>
            <person name="Vyverman W."/>
            <person name="Willis A."/>
            <person name="Wyrwicz L.S."/>
            <person name="Rokhsar D.S."/>
            <person name="Weissenbach J."/>
            <person name="Armbrust E.V."/>
            <person name="Green B.R."/>
            <person name="Van de Peer Y."/>
            <person name="Grigoriev I.V."/>
        </authorList>
    </citation>
    <scope>NUCLEOTIDE SEQUENCE [LARGE SCALE GENOMIC DNA]</scope>
    <source>
        <strain evidence="2 3">CCAP 1055/1</strain>
    </source>
</reference>
<sequence>MRSILRQQDQPRLLHRLPSQRQSMQASSYFPLDNVLDVSYLDSSLPNSRECDFYTNPTILSRLILHQKYEAAMRRSSTHSEEARTWVVVRRQTSPASSVSNQAATPSSPAKTTSQRSNVTSLSSLSEDDVNNTTLSSNRNGDVNYPALKAQLEKLIATLVVAFPEACSQRDHQHRMPLHEAIWYRAGPETISALLIAYPDAVSMRDKYGRYPMALNECRDSPYRTQIRHMLLQGRDFWNTARTEAKLRLKHRTVPADLQSVASQSVLAASVTSTDDNSMYTRGDSVRQGRAGPGYQQLSPTITGCGEYKRTITSWSQLEHRTNTLEEKLAESMQENYETGKEATKLRVSKAKLQAKYDVLMGTGLGKQIELLQNEKIALEVQVRDLQQLAPLAEVRSFPLNQDHPMDKLVPQNIVLHCQPEVTVDVELQVLREENVRLKAGMGLLSQKHKDYQRRLDFAESLLDDMEDPEDFPFFDDNATDYSTIFTISTGTPKEKRIHTPRRPEPEKRVLSPALQQVRPKSAMKNFMPVEDVSQNKPGFMDPLDPSLLEMSREDDLESILKGAQEYFDKSSGLTRRLADSMSLPTSRMTSQITLPSILEKPDGQSSRDSRSGSFNSGQFSTEEKESALDDEIIESSLHTAIAGSDNLTVLLQETARLYSALPRDASIPPSLSPNVSDVTLQLARMELEHGSVNFEDLLAEAAQIYSGSSNVSHF</sequence>
<gene>
    <name evidence="2" type="ORF">PHATRDRAFT_46523</name>
</gene>
<dbReference type="eggNOG" id="ENOG502T2IV">
    <property type="taxonomic scope" value="Eukaryota"/>
</dbReference>
<feature type="region of interest" description="Disordered" evidence="1">
    <location>
        <begin position="95"/>
        <end position="143"/>
    </location>
</feature>
<dbReference type="Proteomes" id="UP000000759">
    <property type="component" value="Chromosome 10"/>
</dbReference>
<feature type="region of interest" description="Disordered" evidence="1">
    <location>
        <begin position="278"/>
        <end position="297"/>
    </location>
</feature>
<dbReference type="KEGG" id="pti:PHATRDRAFT_46523"/>
<reference evidence="3" key="2">
    <citation type="submission" date="2008-08" db="EMBL/GenBank/DDBJ databases">
        <authorList>
            <consortium name="Diatom Consortium"/>
            <person name="Grigoriev I."/>
            <person name="Grimwood J."/>
            <person name="Kuo A."/>
            <person name="Otillar R.P."/>
            <person name="Salamov A."/>
            <person name="Detter J.C."/>
            <person name="Lindquist E."/>
            <person name="Shapiro H."/>
            <person name="Lucas S."/>
            <person name="Glavina del Rio T."/>
            <person name="Pitluck S."/>
            <person name="Rokhsar D."/>
            <person name="Bowler C."/>
        </authorList>
    </citation>
    <scope>GENOME REANNOTATION</scope>
    <source>
        <strain evidence="3">CCAP 1055/1</strain>
    </source>
</reference>